<keyword evidence="1" id="KW-0472">Membrane</keyword>
<sequence length="200" mass="22646">MEKAKNIVLVVCGIMLFFGSQAAYGTWLYLFAWAAGVGMLIFGIYGLAKNCKRENANKYTEHKAQENPTVKSKPVVRDRRVNDFFYREYKVVGVTFDTDGVSRQELLEKIDCHAPPFSGELRYGLVPYDFEGEQAIGVHVNDIQIGNISRDDIPEVLRLWRSIEDISEVEIVGGEYGFDGHALKYGARVKIKIRREDAST</sequence>
<evidence type="ECO:0000313" key="2">
    <source>
        <dbReference type="EMBL" id="DAD79692.1"/>
    </source>
</evidence>
<organism evidence="2">
    <name type="scientific">Myoviridae sp. ct9Fw19</name>
    <dbReference type="NCBI Taxonomy" id="2826624"/>
    <lineage>
        <taxon>Viruses</taxon>
        <taxon>Duplodnaviria</taxon>
        <taxon>Heunggongvirae</taxon>
        <taxon>Uroviricota</taxon>
        <taxon>Caudoviricetes</taxon>
    </lineage>
</organism>
<feature type="transmembrane region" description="Helical" evidence="1">
    <location>
        <begin position="30"/>
        <end position="48"/>
    </location>
</feature>
<proteinExistence type="predicted"/>
<accession>A0A8S5MBU0</accession>
<name>A0A8S5MBU0_9CAUD</name>
<keyword evidence="1" id="KW-0812">Transmembrane</keyword>
<dbReference type="EMBL" id="BK014870">
    <property type="protein sequence ID" value="DAD79692.1"/>
    <property type="molecule type" value="Genomic_DNA"/>
</dbReference>
<reference evidence="2" key="1">
    <citation type="journal article" date="2021" name="Proc. Natl. Acad. Sci. U.S.A.">
        <title>A Catalog of Tens of Thousands of Viruses from Human Metagenomes Reveals Hidden Associations with Chronic Diseases.</title>
        <authorList>
            <person name="Tisza M.J."/>
            <person name="Buck C.B."/>
        </authorList>
    </citation>
    <scope>NUCLEOTIDE SEQUENCE</scope>
    <source>
        <strain evidence="2">Ct9Fw19</strain>
    </source>
</reference>
<keyword evidence="1" id="KW-1133">Transmembrane helix</keyword>
<evidence type="ECO:0000256" key="1">
    <source>
        <dbReference type="SAM" id="Phobius"/>
    </source>
</evidence>
<protein>
    <submittedName>
        <fullName evidence="2">Uncharacterized protein</fullName>
    </submittedName>
</protein>
<feature type="transmembrane region" description="Helical" evidence="1">
    <location>
        <begin position="7"/>
        <end position="24"/>
    </location>
</feature>